<dbReference type="Proteomes" id="UP001232992">
    <property type="component" value="Unassembled WGS sequence"/>
</dbReference>
<dbReference type="RefSeq" id="WP_283758203.1">
    <property type="nucleotide sequence ID" value="NZ_JAQOSQ010000008.1"/>
</dbReference>
<name>A0ABT7BWH3_9CYAN</name>
<dbReference type="InterPro" id="IPR041525">
    <property type="entry name" value="N/Namide_PRibTrfase"/>
</dbReference>
<evidence type="ECO:0000259" key="10">
    <source>
        <dbReference type="Pfam" id="PF04095"/>
    </source>
</evidence>
<evidence type="ECO:0000256" key="1">
    <source>
        <dbReference type="ARBA" id="ARBA00004952"/>
    </source>
</evidence>
<comment type="caution">
    <text evidence="12">The sequence shown here is derived from an EMBL/GenBank/DDBJ whole genome shotgun (WGS) entry which is preliminary data.</text>
</comment>
<evidence type="ECO:0000256" key="3">
    <source>
        <dbReference type="ARBA" id="ARBA00013236"/>
    </source>
</evidence>
<dbReference type="InterPro" id="IPR013785">
    <property type="entry name" value="Aldolase_TIM"/>
</dbReference>
<keyword evidence="13" id="KW-1185">Reference proteome</keyword>
<protein>
    <recommendedName>
        <fullName evidence="3 9">Nicotinate phosphoribosyltransferase</fullName>
        <ecNumber evidence="3 9">6.3.4.21</ecNumber>
    </recommendedName>
</protein>
<dbReference type="SUPFAM" id="SSF54675">
    <property type="entry name" value="Nicotinate/Quinolinate PRTase N-terminal domain-like"/>
    <property type="match status" value="1"/>
</dbReference>
<keyword evidence="5 9" id="KW-0436">Ligase</keyword>
<dbReference type="EC" id="6.3.4.21" evidence="3 9"/>
<dbReference type="NCBIfam" id="TIGR01513">
    <property type="entry name" value="NAPRTase_put"/>
    <property type="match status" value="1"/>
</dbReference>
<dbReference type="Gene3D" id="3.20.140.10">
    <property type="entry name" value="nicotinate phosphoribosyltransferase"/>
    <property type="match status" value="1"/>
</dbReference>
<keyword evidence="6 9" id="KW-0662">Pyridine nucleotide biosynthesis</keyword>
<dbReference type="SUPFAM" id="SSF51690">
    <property type="entry name" value="Nicotinate/Quinolinate PRTase C-terminal domain-like"/>
    <property type="match status" value="1"/>
</dbReference>
<dbReference type="CDD" id="cd01570">
    <property type="entry name" value="NAPRTase_A"/>
    <property type="match status" value="1"/>
</dbReference>
<dbReference type="EMBL" id="JAQOSQ010000008">
    <property type="protein sequence ID" value="MDJ1183549.1"/>
    <property type="molecule type" value="Genomic_DNA"/>
</dbReference>
<dbReference type="NCBIfam" id="NF009131">
    <property type="entry name" value="PRK12484.1"/>
    <property type="match status" value="1"/>
</dbReference>
<dbReference type="Gene3D" id="3.20.20.70">
    <property type="entry name" value="Aldolase class I"/>
    <property type="match status" value="1"/>
</dbReference>
<evidence type="ECO:0000313" key="13">
    <source>
        <dbReference type="Proteomes" id="UP001232992"/>
    </source>
</evidence>
<dbReference type="InterPro" id="IPR006405">
    <property type="entry name" value="Nic_PRibTrfase_pncB"/>
</dbReference>
<dbReference type="InterPro" id="IPR036068">
    <property type="entry name" value="Nicotinate_pribotase-like_C"/>
</dbReference>
<dbReference type="PIRSF" id="PIRSF000484">
    <property type="entry name" value="NAPRT"/>
    <property type="match status" value="1"/>
</dbReference>
<dbReference type="InterPro" id="IPR007229">
    <property type="entry name" value="Nic_PRibTrfase-Fam"/>
</dbReference>
<evidence type="ECO:0000256" key="7">
    <source>
        <dbReference type="ARBA" id="ARBA00022679"/>
    </source>
</evidence>
<dbReference type="GO" id="GO:0016757">
    <property type="term" value="F:glycosyltransferase activity"/>
    <property type="evidence" value="ECO:0007669"/>
    <property type="project" value="UniProtKB-KW"/>
</dbReference>
<comment type="similarity">
    <text evidence="2 9">Belongs to the NAPRTase family.</text>
</comment>
<dbReference type="GO" id="GO:0004516">
    <property type="term" value="F:nicotinate phosphoribosyltransferase activity"/>
    <property type="evidence" value="ECO:0007669"/>
    <property type="project" value="UniProtKB-EC"/>
</dbReference>
<evidence type="ECO:0000256" key="4">
    <source>
        <dbReference type="ARBA" id="ARBA00022553"/>
    </source>
</evidence>
<comment type="pathway">
    <text evidence="1 9">Cofactor biosynthesis; NAD(+) biosynthesis; nicotinate D-ribonucleotide from nicotinate: step 1/1.</text>
</comment>
<comment type="function">
    <text evidence="9">Catalyzes the first step in the biosynthesis of NAD from nicotinic acid, the ATP-dependent synthesis of beta-nicotinate D-ribonucleotide from nicotinate and 5-phospho-D-ribose 1-phosphate.</text>
</comment>
<dbReference type="Pfam" id="PF04095">
    <property type="entry name" value="NAPRTase"/>
    <property type="match status" value="1"/>
</dbReference>
<reference evidence="12 13" key="1">
    <citation type="submission" date="2023-01" db="EMBL/GenBank/DDBJ databases">
        <title>Novel diversity within Roseofilum (Cyanobacteria; Desertifilaceae) from marine benthic mats with descriptions of four novel species.</title>
        <authorList>
            <person name="Wang Y."/>
            <person name="Berthold D.E."/>
            <person name="Hu J."/>
            <person name="Lefler F.W."/>
            <person name="Laughinghouse H.D. IV."/>
        </authorList>
    </citation>
    <scope>NUCLEOTIDE SEQUENCE [LARGE SCALE GENOMIC DNA]</scope>
    <source>
        <strain evidence="12 13">BLCC-M143</strain>
    </source>
</reference>
<gene>
    <name evidence="12" type="ORF">PMH09_10095</name>
</gene>
<evidence type="ECO:0000256" key="8">
    <source>
        <dbReference type="ARBA" id="ARBA00048668"/>
    </source>
</evidence>
<evidence type="ECO:0000256" key="2">
    <source>
        <dbReference type="ARBA" id="ARBA00010897"/>
    </source>
</evidence>
<comment type="PTM">
    <text evidence="9">Transiently phosphorylated on a His residue during the reaction cycle. Phosphorylation strongly increases the affinity for substrates and increases the rate of nicotinate D-ribonucleotide production. Dephosphorylation regenerates the low-affinity form of the enzyme, leading to product release.</text>
</comment>
<evidence type="ECO:0000256" key="5">
    <source>
        <dbReference type="ARBA" id="ARBA00022598"/>
    </source>
</evidence>
<dbReference type="PANTHER" id="PTHR11098:SF1">
    <property type="entry name" value="NICOTINATE PHOSPHORIBOSYLTRANSFERASE"/>
    <property type="match status" value="1"/>
</dbReference>
<feature type="domain" description="Nicotinate phosphoribosyltransferase N-terminal" evidence="11">
    <location>
        <begin position="15"/>
        <end position="142"/>
    </location>
</feature>
<evidence type="ECO:0000313" key="12">
    <source>
        <dbReference type="EMBL" id="MDJ1183549.1"/>
    </source>
</evidence>
<organism evidence="12 13">
    <name type="scientific">Roseofilum casamattae BLCC-M143</name>
    <dbReference type="NCBI Taxonomy" id="3022442"/>
    <lineage>
        <taxon>Bacteria</taxon>
        <taxon>Bacillati</taxon>
        <taxon>Cyanobacteriota</taxon>
        <taxon>Cyanophyceae</taxon>
        <taxon>Desertifilales</taxon>
        <taxon>Desertifilaceae</taxon>
        <taxon>Roseofilum</taxon>
        <taxon>Roseofilum casamattae</taxon>
    </lineage>
</organism>
<sequence length="463" mass="51039">METSLLNLLPEDYSLLTDLYQLTMDACYMGEEIDRHQASFELFTRRLPAGFGYAIATGLETALDYLETLQFTPAQIESLQNTGIFDRAPPQFWTQLSDFRFTGDLWAAPEGTAIFANQPILRVEAPLWQGQLVETMLLNIINTQTLIATKAARMRDLAGEDASLLEFGTRRAFSPQASLFAARAAIAGGMNATSNVLASLKLGRKPVGTMAHSLVMAIAACAGDEDAAFQAFYRYFPGAPLLIDTYDSLQAAERLAEHHRSGTLEVSGIRLDSGDLISLSQNIRKYLPDVPIFVSGDIDEAEIDRLNQGGACINGYGIGTKLVTGAPVNGVYKLVEINDIPVMKQSTGKVSYPGRKQLFRKVQHGQWISDRLGVIDEPPLSDETPVLQLAMKQGQRCHEAESLDRIQQRSRLSVLSLPPSYRAISTVPSSPPMQISAKLQQLIDRTTKINSFDRQEAWTGKRH</sequence>
<feature type="domain" description="Nicotinate/nicotinamide phosphoribosyltransferase" evidence="10">
    <location>
        <begin position="164"/>
        <end position="285"/>
    </location>
</feature>
<keyword evidence="7 9" id="KW-0808">Transferase</keyword>
<evidence type="ECO:0000259" key="11">
    <source>
        <dbReference type="Pfam" id="PF17767"/>
    </source>
</evidence>
<dbReference type="PANTHER" id="PTHR11098">
    <property type="entry name" value="NICOTINATE PHOSPHORIBOSYLTRANSFERASE"/>
    <property type="match status" value="1"/>
</dbReference>
<accession>A0ABT7BWH3</accession>
<proteinExistence type="inferred from homology"/>
<keyword evidence="12" id="KW-0328">Glycosyltransferase</keyword>
<evidence type="ECO:0000256" key="9">
    <source>
        <dbReference type="RuleBase" id="RU365100"/>
    </source>
</evidence>
<dbReference type="NCBIfam" id="NF006696">
    <property type="entry name" value="PRK09243.1-3"/>
    <property type="match status" value="1"/>
</dbReference>
<comment type="catalytic activity">
    <reaction evidence="8 9">
        <text>5-phospho-alpha-D-ribose 1-diphosphate + nicotinate + ATP + H2O = nicotinate beta-D-ribonucleotide + ADP + phosphate + diphosphate</text>
        <dbReference type="Rhea" id="RHEA:36163"/>
        <dbReference type="ChEBI" id="CHEBI:15377"/>
        <dbReference type="ChEBI" id="CHEBI:30616"/>
        <dbReference type="ChEBI" id="CHEBI:32544"/>
        <dbReference type="ChEBI" id="CHEBI:33019"/>
        <dbReference type="ChEBI" id="CHEBI:43474"/>
        <dbReference type="ChEBI" id="CHEBI:57502"/>
        <dbReference type="ChEBI" id="CHEBI:58017"/>
        <dbReference type="ChEBI" id="CHEBI:456216"/>
        <dbReference type="EC" id="6.3.4.21"/>
    </reaction>
</comment>
<dbReference type="Pfam" id="PF17767">
    <property type="entry name" value="NAPRTase_N"/>
    <property type="match status" value="1"/>
</dbReference>
<keyword evidence="4" id="KW-0597">Phosphoprotein</keyword>
<dbReference type="InterPro" id="IPR040727">
    <property type="entry name" value="NAPRTase_N"/>
</dbReference>
<evidence type="ECO:0000256" key="6">
    <source>
        <dbReference type="ARBA" id="ARBA00022642"/>
    </source>
</evidence>